<gene>
    <name evidence="1" type="ORF">NFC73_04880</name>
</gene>
<protein>
    <submittedName>
        <fullName evidence="1">Uncharacterized protein</fullName>
    </submittedName>
</protein>
<comment type="caution">
    <text evidence="1">The sequence shown here is derived from an EMBL/GenBank/DDBJ whole genome shotgun (WGS) entry which is preliminary data.</text>
</comment>
<name>A0ABT1LKU5_9MICC</name>
<proteinExistence type="predicted"/>
<evidence type="ECO:0000313" key="2">
    <source>
        <dbReference type="Proteomes" id="UP001524318"/>
    </source>
</evidence>
<organism evidence="1 2">
    <name type="scientific">Pseudarthrobacter humi</name>
    <dbReference type="NCBI Taxonomy" id="2952523"/>
    <lineage>
        <taxon>Bacteria</taxon>
        <taxon>Bacillati</taxon>
        <taxon>Actinomycetota</taxon>
        <taxon>Actinomycetes</taxon>
        <taxon>Micrococcales</taxon>
        <taxon>Micrococcaceae</taxon>
        <taxon>Pseudarthrobacter</taxon>
    </lineage>
</organism>
<evidence type="ECO:0000313" key="1">
    <source>
        <dbReference type="EMBL" id="MCP8999075.1"/>
    </source>
</evidence>
<reference evidence="1 2" key="1">
    <citation type="submission" date="2022-06" db="EMBL/GenBank/DDBJ databases">
        <title>Pseudarthrobacter sp. strain RMG13 Genome sequencing and assembly.</title>
        <authorList>
            <person name="Kim I."/>
        </authorList>
    </citation>
    <scope>NUCLEOTIDE SEQUENCE [LARGE SCALE GENOMIC DNA]</scope>
    <source>
        <strain evidence="1 2">RMG13</strain>
    </source>
</reference>
<sequence>MTAGRQHLEQNRAVVPSAVERGERAVRGVKNSSINTFRAQGRSVPDFFT</sequence>
<keyword evidence="2" id="KW-1185">Reference proteome</keyword>
<dbReference type="EMBL" id="JANCLV010000002">
    <property type="protein sequence ID" value="MCP8999075.1"/>
    <property type="molecule type" value="Genomic_DNA"/>
</dbReference>
<dbReference type="Proteomes" id="UP001524318">
    <property type="component" value="Unassembled WGS sequence"/>
</dbReference>
<dbReference type="RefSeq" id="WP_254748068.1">
    <property type="nucleotide sequence ID" value="NZ_JANCLV010000002.1"/>
</dbReference>
<accession>A0ABT1LKU5</accession>